<protein>
    <submittedName>
        <fullName evidence="1">Uncharacterized protein</fullName>
    </submittedName>
</protein>
<organism evidence="1">
    <name type="scientific">Raoultella planticola</name>
    <name type="common">Klebsiella planticola</name>
    <dbReference type="NCBI Taxonomy" id="575"/>
    <lineage>
        <taxon>Bacteria</taxon>
        <taxon>Pseudomonadati</taxon>
        <taxon>Pseudomonadota</taxon>
        <taxon>Gammaproteobacteria</taxon>
        <taxon>Enterobacterales</taxon>
        <taxon>Enterobacteriaceae</taxon>
        <taxon>Klebsiella/Raoultella group</taxon>
        <taxon>Raoultella</taxon>
    </lineage>
</organism>
<proteinExistence type="predicted"/>
<dbReference type="AlphaFoldDB" id="A0A5P6AA00"/>
<dbReference type="EMBL" id="CP029752">
    <property type="protein sequence ID" value="QFG76796.1"/>
    <property type="molecule type" value="Genomic_DNA"/>
</dbReference>
<reference evidence="1" key="1">
    <citation type="submission" date="2018-05" db="EMBL/GenBank/DDBJ databases">
        <title>Bacterial isolates from healthy term breastfed infants carrying antibiotic resistance genes.</title>
        <authorList>
            <person name="Casaburi G."/>
        </authorList>
    </citation>
    <scope>NUCLEOTIDE SEQUENCE [LARGE SCALE GENOMIC DNA]</scope>
    <source>
        <strain evidence="1">7084_4</strain>
    </source>
</reference>
<sequence>MLNMRMMNSIPSAALTSSPWIGSQLESFRGVSLLFLLSIDDAFNPQIIIILFAENSPTVMLLVKRYAADERHADAEFRTEY</sequence>
<gene>
    <name evidence="1" type="ORF">DMB90_13440</name>
</gene>
<evidence type="ECO:0000313" key="1">
    <source>
        <dbReference type="EMBL" id="QFG76796.1"/>
    </source>
</evidence>
<name>A0A5P6AA00_RAOPL</name>
<accession>A0A5P6AA00</accession>